<feature type="transmembrane region" description="Helical" evidence="10">
    <location>
        <begin position="115"/>
        <end position="134"/>
    </location>
</feature>
<dbReference type="NCBIfam" id="TIGR01183">
    <property type="entry name" value="ntrB"/>
    <property type="match status" value="1"/>
</dbReference>
<dbReference type="FunFam" id="1.10.3720.10:FF:000003">
    <property type="entry name" value="Aliphatic sulfonate ABC transporter permease"/>
    <property type="match status" value="1"/>
</dbReference>
<dbReference type="GO" id="GO:0006811">
    <property type="term" value="P:monoatomic ion transport"/>
    <property type="evidence" value="ECO:0007669"/>
    <property type="project" value="UniProtKB-KW"/>
</dbReference>
<evidence type="ECO:0000256" key="4">
    <source>
        <dbReference type="ARBA" id="ARBA00022475"/>
    </source>
</evidence>
<evidence type="ECO:0000256" key="8">
    <source>
        <dbReference type="ARBA" id="ARBA00023065"/>
    </source>
</evidence>
<keyword evidence="9 10" id="KW-0472">Membrane</keyword>
<evidence type="ECO:0000313" key="13">
    <source>
        <dbReference type="Proteomes" id="UP000503096"/>
    </source>
</evidence>
<evidence type="ECO:0000313" key="12">
    <source>
        <dbReference type="EMBL" id="QJR14049.1"/>
    </source>
</evidence>
<dbReference type="Proteomes" id="UP000503096">
    <property type="component" value="Chromosome"/>
</dbReference>
<sequence length="301" mass="32448">MSAVAQPLERRVVAHPSALKVQAQVTVPTPRAAAPATVAARPRTPPPAWLVQVIAWALGLAVFVGLWAFIAKFGRIPDPASVFKEAVVLFSDPFYRKGPNDQGIGWNVLTSLGRVAIGFGAAALVGIPLGFIIGRFKFLADMAAPIIALLKPVSPLAWLPIGLLLFKAANPAAIYVIFICSLWPMIVNTAVGVRQIPQDYLNVARVLNLSEWKVFTKILFPAVLPYMLTGVRLSIGVAWLVIVAAEMLTGGVGIGFWVWDEWNNLKVDHILIAIFTIGIVGLVLEQALIFIAKRVSHGVNA</sequence>
<organism evidence="12 13">
    <name type="scientific">Usitatibacter palustris</name>
    <dbReference type="NCBI Taxonomy" id="2732487"/>
    <lineage>
        <taxon>Bacteria</taxon>
        <taxon>Pseudomonadati</taxon>
        <taxon>Pseudomonadota</taxon>
        <taxon>Betaproteobacteria</taxon>
        <taxon>Nitrosomonadales</taxon>
        <taxon>Usitatibacteraceae</taxon>
        <taxon>Usitatibacter</taxon>
    </lineage>
</organism>
<dbReference type="PANTHER" id="PTHR30151:SF7">
    <property type="entry name" value="NITRATE IMPORT PERMEASE PROTEIN NRTB"/>
    <property type="match status" value="1"/>
</dbReference>
<keyword evidence="13" id="KW-1185">Reference proteome</keyword>
<keyword evidence="7 10" id="KW-1133">Transmembrane helix</keyword>
<dbReference type="KEGG" id="upl:DSM104440_00841"/>
<reference evidence="12 13" key="1">
    <citation type="submission" date="2020-04" db="EMBL/GenBank/DDBJ databases">
        <title>Usitatibacter rugosus gen. nov., sp. nov. and Usitatibacter palustris sp. nov., novel members of Usitatibacteraceae fam. nov. within the order Nitrosomonadales isolated from soil.</title>
        <authorList>
            <person name="Huber K.J."/>
            <person name="Neumann-Schaal M."/>
            <person name="Geppert A."/>
            <person name="Luckner M."/>
            <person name="Wanner G."/>
            <person name="Overmann J."/>
        </authorList>
    </citation>
    <scope>NUCLEOTIDE SEQUENCE [LARGE SCALE GENOMIC DNA]</scope>
    <source>
        <strain evidence="12 13">Swamp67</strain>
    </source>
</reference>
<feature type="transmembrane region" description="Helical" evidence="10">
    <location>
        <begin position="172"/>
        <end position="193"/>
    </location>
</feature>
<dbReference type="Gene3D" id="1.10.3720.10">
    <property type="entry name" value="MetI-like"/>
    <property type="match status" value="1"/>
</dbReference>
<feature type="transmembrane region" description="Helical" evidence="10">
    <location>
        <begin position="146"/>
        <end position="166"/>
    </location>
</feature>
<feature type="transmembrane region" description="Helical" evidence="10">
    <location>
        <begin position="49"/>
        <end position="70"/>
    </location>
</feature>
<evidence type="ECO:0000256" key="3">
    <source>
        <dbReference type="ARBA" id="ARBA00022448"/>
    </source>
</evidence>
<feature type="domain" description="ABC transmembrane type-1" evidence="11">
    <location>
        <begin position="108"/>
        <end position="292"/>
    </location>
</feature>
<evidence type="ECO:0000259" key="11">
    <source>
        <dbReference type="PROSITE" id="PS50928"/>
    </source>
</evidence>
<dbReference type="Pfam" id="PF00528">
    <property type="entry name" value="BPD_transp_1"/>
    <property type="match status" value="1"/>
</dbReference>
<gene>
    <name evidence="12" type="primary">cmpB</name>
    <name evidence="12" type="ORF">DSM104440_00841</name>
</gene>
<dbReference type="InterPro" id="IPR035906">
    <property type="entry name" value="MetI-like_sf"/>
</dbReference>
<comment type="subcellular location">
    <subcellularLocation>
        <location evidence="1">Cell inner membrane</location>
    </subcellularLocation>
    <subcellularLocation>
        <location evidence="2 10">Cell membrane</location>
        <topology evidence="2 10">Multi-pass membrane protein</topology>
    </subcellularLocation>
</comment>
<keyword evidence="5" id="KW-0997">Cell inner membrane</keyword>
<evidence type="ECO:0000256" key="7">
    <source>
        <dbReference type="ARBA" id="ARBA00022989"/>
    </source>
</evidence>
<dbReference type="CDD" id="cd06261">
    <property type="entry name" value="TM_PBP2"/>
    <property type="match status" value="1"/>
</dbReference>
<dbReference type="InParanoid" id="A0A6M4H399"/>
<dbReference type="PANTHER" id="PTHR30151">
    <property type="entry name" value="ALKANE SULFONATE ABC TRANSPORTER-RELATED, MEMBRANE SUBUNIT"/>
    <property type="match status" value="1"/>
</dbReference>
<keyword evidence="6 10" id="KW-0812">Transmembrane</keyword>
<feature type="transmembrane region" description="Helical" evidence="10">
    <location>
        <begin position="237"/>
        <end position="258"/>
    </location>
</feature>
<keyword evidence="8" id="KW-0406">Ion transport</keyword>
<feature type="transmembrane region" description="Helical" evidence="10">
    <location>
        <begin position="270"/>
        <end position="292"/>
    </location>
</feature>
<dbReference type="AlphaFoldDB" id="A0A6M4H399"/>
<accession>A0A6M4H399</accession>
<comment type="similarity">
    <text evidence="10">Belongs to the binding-protein-dependent transport system permease family.</text>
</comment>
<keyword evidence="3 10" id="KW-0813">Transport</keyword>
<dbReference type="PROSITE" id="PS50928">
    <property type="entry name" value="ABC_TM1"/>
    <property type="match status" value="1"/>
</dbReference>
<evidence type="ECO:0000256" key="10">
    <source>
        <dbReference type="RuleBase" id="RU363032"/>
    </source>
</evidence>
<dbReference type="GO" id="GO:0042918">
    <property type="term" value="P:alkanesulfonate transmembrane transport"/>
    <property type="evidence" value="ECO:0007669"/>
    <property type="project" value="UniProtKB-ARBA"/>
</dbReference>
<keyword evidence="4" id="KW-1003">Cell membrane</keyword>
<dbReference type="SUPFAM" id="SSF161098">
    <property type="entry name" value="MetI-like"/>
    <property type="match status" value="1"/>
</dbReference>
<dbReference type="RefSeq" id="WP_171160839.1">
    <property type="nucleotide sequence ID" value="NZ_CP053073.1"/>
</dbReference>
<evidence type="ECO:0000256" key="1">
    <source>
        <dbReference type="ARBA" id="ARBA00004533"/>
    </source>
</evidence>
<dbReference type="EMBL" id="CP053073">
    <property type="protein sequence ID" value="QJR14049.1"/>
    <property type="molecule type" value="Genomic_DNA"/>
</dbReference>
<protein>
    <submittedName>
        <fullName evidence="12">Bicarbonate transport system permease protein CmpB</fullName>
    </submittedName>
</protein>
<evidence type="ECO:0000256" key="9">
    <source>
        <dbReference type="ARBA" id="ARBA00023136"/>
    </source>
</evidence>
<dbReference type="InterPro" id="IPR005889">
    <property type="entry name" value="NtrB"/>
</dbReference>
<dbReference type="InterPro" id="IPR000515">
    <property type="entry name" value="MetI-like"/>
</dbReference>
<evidence type="ECO:0000256" key="2">
    <source>
        <dbReference type="ARBA" id="ARBA00004651"/>
    </source>
</evidence>
<dbReference type="GO" id="GO:0005886">
    <property type="term" value="C:plasma membrane"/>
    <property type="evidence" value="ECO:0007669"/>
    <property type="project" value="UniProtKB-SubCell"/>
</dbReference>
<evidence type="ECO:0000256" key="5">
    <source>
        <dbReference type="ARBA" id="ARBA00022519"/>
    </source>
</evidence>
<proteinExistence type="inferred from homology"/>
<evidence type="ECO:0000256" key="6">
    <source>
        <dbReference type="ARBA" id="ARBA00022692"/>
    </source>
</evidence>
<dbReference type="FunCoup" id="A0A6M4H399">
    <property type="interactions" value="271"/>
</dbReference>
<name>A0A6M4H399_9PROT</name>
<dbReference type="GO" id="GO:0015112">
    <property type="term" value="F:nitrate transmembrane transporter activity"/>
    <property type="evidence" value="ECO:0007669"/>
    <property type="project" value="InterPro"/>
</dbReference>